<feature type="non-terminal residue" evidence="1">
    <location>
        <position position="1"/>
    </location>
</feature>
<dbReference type="OrthoDB" id="78153at2759"/>
<accession>A0A6A4ZG15</accession>
<proteinExistence type="predicted"/>
<dbReference type="AlphaFoldDB" id="A0A6A4ZG15"/>
<gene>
    <name evidence="1" type="ORF">As57867_003127</name>
</gene>
<reference evidence="1" key="1">
    <citation type="submission" date="2019-06" db="EMBL/GenBank/DDBJ databases">
        <title>Genomics analysis of Aphanomyces spp. identifies a new class of oomycete effector associated with host adaptation.</title>
        <authorList>
            <person name="Gaulin E."/>
        </authorList>
    </citation>
    <scope>NUCLEOTIDE SEQUENCE</scope>
    <source>
        <strain evidence="1">CBS 578.67</strain>
    </source>
</reference>
<comment type="caution">
    <text evidence="1">The sequence shown here is derived from an EMBL/GenBank/DDBJ whole genome shotgun (WGS) entry which is preliminary data.</text>
</comment>
<dbReference type="EMBL" id="VJMH01000509">
    <property type="protein sequence ID" value="KAF0715857.1"/>
    <property type="molecule type" value="Genomic_DNA"/>
</dbReference>
<organism evidence="1">
    <name type="scientific">Aphanomyces stellatus</name>
    <dbReference type="NCBI Taxonomy" id="120398"/>
    <lineage>
        <taxon>Eukaryota</taxon>
        <taxon>Sar</taxon>
        <taxon>Stramenopiles</taxon>
        <taxon>Oomycota</taxon>
        <taxon>Saprolegniomycetes</taxon>
        <taxon>Saprolegniales</taxon>
        <taxon>Verrucalvaceae</taxon>
        <taxon>Aphanomyces</taxon>
    </lineage>
</organism>
<evidence type="ECO:0000313" key="1">
    <source>
        <dbReference type="EMBL" id="KAF0715857.1"/>
    </source>
</evidence>
<name>A0A6A4ZG15_9STRA</name>
<sequence>VLRCFPHCCPDHSESPFCASSLAVAITGSLDLLQQCVVLFHFEASYEPAIACGDVLVEETVEASLRTEKNPRGEWIPTQAVSIENDHVIYEYNAESQGGWNYRWLGGSSTQQRRCWHCIKAYVFVRIQHDHQSLLRAIAIVRSPPFVVMSYRRACKSCQKKTTADPVLSSTHREACECEGIYRLSDSHLDAIIAGGASQVSLLPELTNQTSHASPVHLASAVVVDEQPQSLALQEKERRLSLLYLAWTNGTTSAAAVTQLCRGASQLLPPSTSLTENAAWPSALDSKHPLEGSCVDILLALLRDREESDSFLRRRAGSILDQHKLCTLYEEWVGRVYEKAHAALMAQHTTPSAYFNSLLLACRQFGNPAPAKESKGSETVKQTTSASFEAFVAQLREIYLAAENPPSKPLKPRSAPVSAFDGTWCYDPDPLQLLDALVSAASLLTVFRAITMGLCCQLATTSDGLIIRSEVALFSTIASEFVLDGRARVLRVFPNGESTMTECAGLMYGDYVGSLQSPTCIRLDLYCWPVESHATRPRPCYAIQLILQATPTNGRVECHCHVYVCDDTAEGDAWNMAAGDRIQLFQRHGAKKIVGFVATYRRA</sequence>
<protein>
    <submittedName>
        <fullName evidence="1">Uncharacterized protein</fullName>
    </submittedName>
</protein>